<evidence type="ECO:0000313" key="2">
    <source>
        <dbReference type="Proteomes" id="UP000887575"/>
    </source>
</evidence>
<dbReference type="AlphaFoldDB" id="A0AAF3FQ34"/>
<accession>A0AAF3FQ34</accession>
<feature type="signal peptide" evidence="1">
    <location>
        <begin position="1"/>
        <end position="18"/>
    </location>
</feature>
<evidence type="ECO:0000256" key="1">
    <source>
        <dbReference type="SAM" id="SignalP"/>
    </source>
</evidence>
<name>A0AAF3FQ34_9BILA</name>
<sequence length="211" mass="23715">MIYLILLVFLSYFHGKSALCPPSSIAVPSQNLCVALLKKTTVEGKNINVAWVGIISNPVTGKDLFLNGTDATNDLPLPLFWVNTKNATAYSDAWESCWFSLPNSTDCENIVKQTKCYVKPIQKYSTNPRADHDLFLQFIKIQLDMTPMWKNDPSCVQLVNRTFFKGYKPKFNKNEPSIALIMNVNSGAENPDLYLTLTSHKFPAVCQINSK</sequence>
<reference evidence="3" key="1">
    <citation type="submission" date="2024-02" db="UniProtKB">
        <authorList>
            <consortium name="WormBaseParasite"/>
        </authorList>
    </citation>
    <scope>IDENTIFICATION</scope>
</reference>
<protein>
    <submittedName>
        <fullName evidence="3">Uncharacterized protein</fullName>
    </submittedName>
</protein>
<dbReference type="WBParaSite" id="MBELARI_LOCUS931">
    <property type="protein sequence ID" value="MBELARI_LOCUS931"/>
    <property type="gene ID" value="MBELARI_LOCUS931"/>
</dbReference>
<keyword evidence="1" id="KW-0732">Signal</keyword>
<keyword evidence="2" id="KW-1185">Reference proteome</keyword>
<organism evidence="2 3">
    <name type="scientific">Mesorhabditis belari</name>
    <dbReference type="NCBI Taxonomy" id="2138241"/>
    <lineage>
        <taxon>Eukaryota</taxon>
        <taxon>Metazoa</taxon>
        <taxon>Ecdysozoa</taxon>
        <taxon>Nematoda</taxon>
        <taxon>Chromadorea</taxon>
        <taxon>Rhabditida</taxon>
        <taxon>Rhabditina</taxon>
        <taxon>Rhabditomorpha</taxon>
        <taxon>Rhabditoidea</taxon>
        <taxon>Rhabditidae</taxon>
        <taxon>Mesorhabditinae</taxon>
        <taxon>Mesorhabditis</taxon>
    </lineage>
</organism>
<dbReference type="Proteomes" id="UP000887575">
    <property type="component" value="Unassembled WGS sequence"/>
</dbReference>
<evidence type="ECO:0000313" key="3">
    <source>
        <dbReference type="WBParaSite" id="MBELARI_LOCUS931"/>
    </source>
</evidence>
<feature type="chain" id="PRO_5042190668" evidence="1">
    <location>
        <begin position="19"/>
        <end position="211"/>
    </location>
</feature>
<proteinExistence type="predicted"/>